<organism evidence="2 3">
    <name type="scientific">Mycobacterium tuberculosis</name>
    <dbReference type="NCBI Taxonomy" id="1773"/>
    <lineage>
        <taxon>Bacteria</taxon>
        <taxon>Bacillati</taxon>
        <taxon>Actinomycetota</taxon>
        <taxon>Actinomycetes</taxon>
        <taxon>Mycobacteriales</taxon>
        <taxon>Mycobacteriaceae</taxon>
        <taxon>Mycobacterium</taxon>
        <taxon>Mycobacterium tuberculosis complex</taxon>
    </lineage>
</organism>
<evidence type="ECO:0000313" key="3">
    <source>
        <dbReference type="Proteomes" id="UP000039021"/>
    </source>
</evidence>
<comment type="caution">
    <text evidence="2">The sequence shown here is derived from an EMBL/GenBank/DDBJ whole genome shotgun (WGS) entry which is preliminary data.</text>
</comment>
<dbReference type="AlphaFoldDB" id="A0A916L902"/>
<gene>
    <name evidence="2" type="ORF">ERS007739_01066</name>
</gene>
<dbReference type="EMBL" id="CSBK01000367">
    <property type="protein sequence ID" value="COX31560.1"/>
    <property type="molecule type" value="Genomic_DNA"/>
</dbReference>
<evidence type="ECO:0000256" key="1">
    <source>
        <dbReference type="SAM" id="MobiDB-lite"/>
    </source>
</evidence>
<dbReference type="Proteomes" id="UP000039021">
    <property type="component" value="Unassembled WGS sequence"/>
</dbReference>
<evidence type="ECO:0000313" key="2">
    <source>
        <dbReference type="EMBL" id="COX31560.1"/>
    </source>
</evidence>
<reference evidence="3" key="1">
    <citation type="submission" date="2015-03" db="EMBL/GenBank/DDBJ databases">
        <authorList>
            <consortium name="Pathogen Informatics"/>
        </authorList>
    </citation>
    <scope>NUCLEOTIDE SEQUENCE [LARGE SCALE GENOMIC DNA]</scope>
    <source>
        <strain evidence="3">N09902308</strain>
    </source>
</reference>
<proteinExistence type="predicted"/>
<feature type="compositionally biased region" description="Polar residues" evidence="1">
    <location>
        <begin position="12"/>
        <end position="24"/>
    </location>
</feature>
<sequence length="48" mass="4964">MNARLHRCGLPSNASKVARSSSPVTGRDSLAERSAFSASCVSGRATGR</sequence>
<accession>A0A916L902</accession>
<feature type="region of interest" description="Disordered" evidence="1">
    <location>
        <begin position="1"/>
        <end position="29"/>
    </location>
</feature>
<name>A0A916L902_MYCTX</name>
<protein>
    <submittedName>
        <fullName evidence="2">Uncharacterized protein</fullName>
    </submittedName>
</protein>